<reference evidence="1 2" key="1">
    <citation type="submission" date="2010-08" db="EMBL/GenBank/DDBJ databases">
        <authorList>
            <person name="Weinstock G."/>
            <person name="Sodergren E."/>
            <person name="Clifton S."/>
            <person name="Fulton L."/>
            <person name="Fulton B."/>
            <person name="Courtney L."/>
            <person name="Fronick C."/>
            <person name="Harrison M."/>
            <person name="Strong C."/>
            <person name="Farmer C."/>
            <person name="Delahaunty K."/>
            <person name="Markovic C."/>
            <person name="Hall O."/>
            <person name="Minx P."/>
            <person name="Tomlinson C."/>
            <person name="Mitreva M."/>
            <person name="Hou S."/>
            <person name="Chen J."/>
            <person name="Wollam A."/>
            <person name="Pepin K.H."/>
            <person name="Johnson M."/>
            <person name="Bhonagiri V."/>
            <person name="Zhang X."/>
            <person name="Suruliraj S."/>
            <person name="Warren W."/>
            <person name="Chinwalla A."/>
            <person name="Mardis E.R."/>
            <person name="Wilson R.K."/>
        </authorList>
    </citation>
    <scope>NUCLEOTIDE SEQUENCE [LARGE SCALE GENOMIC DNA]</scope>
    <source>
        <strain evidence="1 2">KLE1255</strain>
    </source>
</reference>
<sequence length="42" mass="4870">MCFKFHRCGLLSQFISFPCSGYCAHSAHFYPITQFYFNKSGP</sequence>
<name>E2ZKN5_9FIRM</name>
<dbReference type="EMBL" id="AECU01000173">
    <property type="protein sequence ID" value="EFQ06281.1"/>
    <property type="molecule type" value="Genomic_DNA"/>
</dbReference>
<dbReference type="HOGENOM" id="CLU_3251763_0_0_9"/>
<dbReference type="STRING" id="748224.HMPREF9436_02239"/>
<accession>E2ZKN5</accession>
<dbReference type="AlphaFoldDB" id="E2ZKN5"/>
<dbReference type="BioCyc" id="FCF748224-HMP:GTSS-1344-MONOMER"/>
<comment type="caution">
    <text evidence="1">The sequence shown here is derived from an EMBL/GenBank/DDBJ whole genome shotgun (WGS) entry which is preliminary data.</text>
</comment>
<evidence type="ECO:0000313" key="1">
    <source>
        <dbReference type="EMBL" id="EFQ06281.1"/>
    </source>
</evidence>
<protein>
    <submittedName>
        <fullName evidence="1">Uncharacterized protein</fullName>
    </submittedName>
</protein>
<proteinExistence type="predicted"/>
<evidence type="ECO:0000313" key="2">
    <source>
        <dbReference type="Proteomes" id="UP000006028"/>
    </source>
</evidence>
<organism evidence="1 2">
    <name type="scientific">Faecalibacterium cf. prausnitzii KLE1255</name>
    <dbReference type="NCBI Taxonomy" id="748224"/>
    <lineage>
        <taxon>Bacteria</taxon>
        <taxon>Bacillati</taxon>
        <taxon>Bacillota</taxon>
        <taxon>Clostridia</taxon>
        <taxon>Eubacteriales</taxon>
        <taxon>Oscillospiraceae</taxon>
        <taxon>Faecalibacterium</taxon>
    </lineage>
</organism>
<dbReference type="Proteomes" id="UP000006028">
    <property type="component" value="Unassembled WGS sequence"/>
</dbReference>
<gene>
    <name evidence="1" type="ORF">HMPREF9436_02239</name>
</gene>